<feature type="binding site" evidence="6">
    <location>
        <position position="181"/>
    </location>
    <ligand>
        <name>Fe cation</name>
        <dbReference type="ChEBI" id="CHEBI:24875"/>
    </ligand>
</feature>
<dbReference type="PIRSF" id="PIRSF004749">
    <property type="entry name" value="Pep_def"/>
    <property type="match status" value="1"/>
</dbReference>
<dbReference type="NCBIfam" id="NF001159">
    <property type="entry name" value="PRK00150.1-3"/>
    <property type="match status" value="1"/>
</dbReference>
<keyword evidence="4 6" id="KW-0648">Protein biosynthesis</keyword>
<dbReference type="CDD" id="cd00487">
    <property type="entry name" value="Pep_deformylase"/>
    <property type="match status" value="1"/>
</dbReference>
<gene>
    <name evidence="6" type="primary">def</name>
    <name evidence="7" type="ORF">JOD49_001204</name>
</gene>
<dbReference type="EMBL" id="JAFBBO010000001">
    <property type="protein sequence ID" value="MBM7478284.1"/>
    <property type="molecule type" value="Genomic_DNA"/>
</dbReference>
<proteinExistence type="inferred from homology"/>
<dbReference type="PANTHER" id="PTHR10458">
    <property type="entry name" value="PEPTIDE DEFORMYLASE"/>
    <property type="match status" value="1"/>
</dbReference>
<evidence type="ECO:0000256" key="6">
    <source>
        <dbReference type="HAMAP-Rule" id="MF_00163"/>
    </source>
</evidence>
<comment type="catalytic activity">
    <reaction evidence="6">
        <text>N-terminal N-formyl-L-methionyl-[peptide] + H2O = N-terminal L-methionyl-[peptide] + formate</text>
        <dbReference type="Rhea" id="RHEA:24420"/>
        <dbReference type="Rhea" id="RHEA-COMP:10639"/>
        <dbReference type="Rhea" id="RHEA-COMP:10640"/>
        <dbReference type="ChEBI" id="CHEBI:15377"/>
        <dbReference type="ChEBI" id="CHEBI:15740"/>
        <dbReference type="ChEBI" id="CHEBI:49298"/>
        <dbReference type="ChEBI" id="CHEBI:64731"/>
        <dbReference type="EC" id="3.5.1.88"/>
    </reaction>
</comment>
<comment type="function">
    <text evidence="6">Removes the formyl group from the N-terminal Met of newly synthesized proteins. Requires at least a dipeptide for an efficient rate of reaction. N-terminal L-methionine is a prerequisite for activity but the enzyme has broad specificity at other positions.</text>
</comment>
<comment type="similarity">
    <text evidence="1 6">Belongs to the polypeptide deformylase family.</text>
</comment>
<feature type="binding site" evidence="6">
    <location>
        <position position="185"/>
    </location>
    <ligand>
        <name>Fe cation</name>
        <dbReference type="ChEBI" id="CHEBI:24875"/>
    </ligand>
</feature>
<reference evidence="7 8" key="1">
    <citation type="submission" date="2021-01" db="EMBL/GenBank/DDBJ databases">
        <title>Sequencing the genomes of 1000 actinobacteria strains.</title>
        <authorList>
            <person name="Klenk H.-P."/>
        </authorList>
    </citation>
    <scope>NUCLEOTIDE SEQUENCE [LARGE SCALE GENOMIC DNA]</scope>
    <source>
        <strain evidence="7 8">DSM 46000</strain>
    </source>
</reference>
<organism evidence="7 8">
    <name type="scientific">Oerskovia jenensis</name>
    <dbReference type="NCBI Taxonomy" id="162169"/>
    <lineage>
        <taxon>Bacteria</taxon>
        <taxon>Bacillati</taxon>
        <taxon>Actinomycetota</taxon>
        <taxon>Actinomycetes</taxon>
        <taxon>Micrococcales</taxon>
        <taxon>Cellulomonadaceae</taxon>
        <taxon>Oerskovia</taxon>
    </lineage>
</organism>
<keyword evidence="8" id="KW-1185">Reference proteome</keyword>
<evidence type="ECO:0000313" key="8">
    <source>
        <dbReference type="Proteomes" id="UP000698059"/>
    </source>
</evidence>
<dbReference type="Pfam" id="PF01327">
    <property type="entry name" value="Pep_deformylase"/>
    <property type="match status" value="1"/>
</dbReference>
<dbReference type="EC" id="3.5.1.88" evidence="6"/>
<feature type="active site" evidence="6">
    <location>
        <position position="182"/>
    </location>
</feature>
<dbReference type="PANTHER" id="PTHR10458:SF2">
    <property type="entry name" value="PEPTIDE DEFORMYLASE, MITOCHONDRIAL"/>
    <property type="match status" value="1"/>
</dbReference>
<accession>A0ABS2LCY2</accession>
<evidence type="ECO:0000256" key="2">
    <source>
        <dbReference type="ARBA" id="ARBA00022723"/>
    </source>
</evidence>
<dbReference type="InterPro" id="IPR023635">
    <property type="entry name" value="Peptide_deformylase"/>
</dbReference>
<keyword evidence="5 6" id="KW-0408">Iron</keyword>
<dbReference type="HAMAP" id="MF_00163">
    <property type="entry name" value="Pep_deformylase"/>
    <property type="match status" value="1"/>
</dbReference>
<sequence>MTAQPAAAGTGAGFAGPVDESLRDQVAAHLARHEDGVLPIVQAGHPVLRRPAAPYTGQLGDLFPRLVEAMRTTMHAAPGVGLAAPQIGLGLAVAVIQDAGVTDPEDADLRERRPVPFRVLVNPSYTQVDDEQRAFFEGCLSVSGWQAVVARHRSVRLTGQDEHGAPVDDVLTGWPARIVQHETDHLAGELYLDHAELRSLASNDSMLRFWGGTPDPTEASEALGFRLP</sequence>
<dbReference type="InterPro" id="IPR036821">
    <property type="entry name" value="Peptide_deformylase_sf"/>
</dbReference>
<evidence type="ECO:0000256" key="5">
    <source>
        <dbReference type="ARBA" id="ARBA00023004"/>
    </source>
</evidence>
<comment type="cofactor">
    <cofactor evidence="6">
        <name>Fe(2+)</name>
        <dbReference type="ChEBI" id="CHEBI:29033"/>
    </cofactor>
    <text evidence="6">Binds 1 Fe(2+) ion.</text>
</comment>
<keyword evidence="3 6" id="KW-0378">Hydrolase</keyword>
<dbReference type="Gene3D" id="3.90.45.10">
    <property type="entry name" value="Peptide deformylase"/>
    <property type="match status" value="1"/>
</dbReference>
<dbReference type="PRINTS" id="PR01576">
    <property type="entry name" value="PDEFORMYLASE"/>
</dbReference>
<evidence type="ECO:0000313" key="7">
    <source>
        <dbReference type="EMBL" id="MBM7478284.1"/>
    </source>
</evidence>
<name>A0ABS2LCY2_9CELL</name>
<evidence type="ECO:0000256" key="1">
    <source>
        <dbReference type="ARBA" id="ARBA00010759"/>
    </source>
</evidence>
<dbReference type="Proteomes" id="UP000698059">
    <property type="component" value="Unassembled WGS sequence"/>
</dbReference>
<comment type="caution">
    <text evidence="7">The sequence shown here is derived from an EMBL/GenBank/DDBJ whole genome shotgun (WGS) entry which is preliminary data.</text>
</comment>
<feature type="binding site" evidence="6">
    <location>
        <position position="139"/>
    </location>
    <ligand>
        <name>Fe cation</name>
        <dbReference type="ChEBI" id="CHEBI:24875"/>
    </ligand>
</feature>
<dbReference type="RefSeq" id="WP_205306403.1">
    <property type="nucleotide sequence ID" value="NZ_BAAAVF010000019.1"/>
</dbReference>
<keyword evidence="2 6" id="KW-0479">Metal-binding</keyword>
<evidence type="ECO:0000256" key="4">
    <source>
        <dbReference type="ARBA" id="ARBA00022917"/>
    </source>
</evidence>
<protein>
    <recommendedName>
        <fullName evidence="6">Peptide deformylase</fullName>
        <shortName evidence="6">PDF</shortName>
        <ecNumber evidence="6">3.5.1.88</ecNumber>
    </recommendedName>
    <alternativeName>
        <fullName evidence="6">Polypeptide deformylase</fullName>
    </alternativeName>
</protein>
<evidence type="ECO:0000256" key="3">
    <source>
        <dbReference type="ARBA" id="ARBA00022801"/>
    </source>
</evidence>
<dbReference type="GO" id="GO:0042586">
    <property type="term" value="F:peptide deformylase activity"/>
    <property type="evidence" value="ECO:0007669"/>
    <property type="project" value="UniProtKB-EC"/>
</dbReference>
<dbReference type="SUPFAM" id="SSF56420">
    <property type="entry name" value="Peptide deformylase"/>
    <property type="match status" value="1"/>
</dbReference>